<sequence length="71" mass="7778">MPTAYEGPDCYSLAGGISIVMLACDQQWVELEVLPKTSELLRVVEPLDGSREELVEEMVGIGGREKLGGRR</sequence>
<evidence type="ECO:0000313" key="1">
    <source>
        <dbReference type="EMBL" id="EYC13722.1"/>
    </source>
</evidence>
<dbReference type="EMBL" id="JARK01001379">
    <property type="protein sequence ID" value="EYC13722.1"/>
    <property type="molecule type" value="Genomic_DNA"/>
</dbReference>
<gene>
    <name evidence="1" type="primary">Acey_s0043.g886</name>
    <name evidence="1" type="ORF">Y032_0043g886</name>
</gene>
<dbReference type="Proteomes" id="UP000024635">
    <property type="component" value="Unassembled WGS sequence"/>
</dbReference>
<reference evidence="2" key="1">
    <citation type="journal article" date="2015" name="Nat. Genet.">
        <title>The genome and transcriptome of the zoonotic hookworm Ancylostoma ceylanicum identify infection-specific gene families.</title>
        <authorList>
            <person name="Schwarz E.M."/>
            <person name="Hu Y."/>
            <person name="Antoshechkin I."/>
            <person name="Miller M.M."/>
            <person name="Sternberg P.W."/>
            <person name="Aroian R.V."/>
        </authorList>
    </citation>
    <scope>NUCLEOTIDE SEQUENCE</scope>
    <source>
        <strain evidence="2">HY135</strain>
    </source>
</reference>
<evidence type="ECO:0000313" key="2">
    <source>
        <dbReference type="Proteomes" id="UP000024635"/>
    </source>
</evidence>
<proteinExistence type="predicted"/>
<comment type="caution">
    <text evidence="1">The sequence shown here is derived from an EMBL/GenBank/DDBJ whole genome shotgun (WGS) entry which is preliminary data.</text>
</comment>
<dbReference type="AlphaFoldDB" id="A0A016UFT4"/>
<protein>
    <submittedName>
        <fullName evidence="1">Uncharacterized protein</fullName>
    </submittedName>
</protein>
<name>A0A016UFT4_9BILA</name>
<organism evidence="1 2">
    <name type="scientific">Ancylostoma ceylanicum</name>
    <dbReference type="NCBI Taxonomy" id="53326"/>
    <lineage>
        <taxon>Eukaryota</taxon>
        <taxon>Metazoa</taxon>
        <taxon>Ecdysozoa</taxon>
        <taxon>Nematoda</taxon>
        <taxon>Chromadorea</taxon>
        <taxon>Rhabditida</taxon>
        <taxon>Rhabditina</taxon>
        <taxon>Rhabditomorpha</taxon>
        <taxon>Strongyloidea</taxon>
        <taxon>Ancylostomatidae</taxon>
        <taxon>Ancylostomatinae</taxon>
        <taxon>Ancylostoma</taxon>
    </lineage>
</organism>
<keyword evidence="2" id="KW-1185">Reference proteome</keyword>
<accession>A0A016UFT4</accession>